<dbReference type="RefSeq" id="WP_206394216.1">
    <property type="nucleotide sequence ID" value="NZ_JAFDPW010000001.1"/>
</dbReference>
<gene>
    <name evidence="3" type="ORF">M3D15_02960</name>
</gene>
<accession>A0ABT2HVF9</accession>
<evidence type="ECO:0000256" key="2">
    <source>
        <dbReference type="SAM" id="SignalP"/>
    </source>
</evidence>
<dbReference type="EMBL" id="JALXSQ010000007">
    <property type="protein sequence ID" value="MCT2042303.1"/>
    <property type="molecule type" value="Genomic_DNA"/>
</dbReference>
<keyword evidence="4" id="KW-1185">Reference proteome</keyword>
<evidence type="ECO:0000256" key="1">
    <source>
        <dbReference type="SAM" id="MobiDB-lite"/>
    </source>
</evidence>
<protein>
    <recommendedName>
        <fullName evidence="5">Secreted protein</fullName>
    </recommendedName>
</protein>
<comment type="caution">
    <text evidence="3">The sequence shown here is derived from an EMBL/GenBank/DDBJ whole genome shotgun (WGS) entry which is preliminary data.</text>
</comment>
<keyword evidence="2" id="KW-0732">Signal</keyword>
<evidence type="ECO:0000313" key="4">
    <source>
        <dbReference type="Proteomes" id="UP001525379"/>
    </source>
</evidence>
<name>A0ABT2HVF9_9MICO</name>
<evidence type="ECO:0008006" key="5">
    <source>
        <dbReference type="Google" id="ProtNLM"/>
    </source>
</evidence>
<reference evidence="3 4" key="1">
    <citation type="submission" date="2022-04" db="EMBL/GenBank/DDBJ databases">
        <title>Human microbiome associated bacterial genomes.</title>
        <authorList>
            <person name="Sandstrom S."/>
            <person name="Salamzade R."/>
            <person name="Kalan L.R."/>
        </authorList>
    </citation>
    <scope>NUCLEOTIDE SEQUENCE [LARGE SCALE GENOMIC DNA]</scope>
    <source>
        <strain evidence="4">p3-SID1799</strain>
    </source>
</reference>
<organism evidence="3 4">
    <name type="scientific">Pseudoclavibacter albus</name>
    <dbReference type="NCBI Taxonomy" id="272241"/>
    <lineage>
        <taxon>Bacteria</taxon>
        <taxon>Bacillati</taxon>
        <taxon>Actinomycetota</taxon>
        <taxon>Actinomycetes</taxon>
        <taxon>Micrococcales</taxon>
        <taxon>Microbacteriaceae</taxon>
        <taxon>Pseudoclavibacter</taxon>
    </lineage>
</organism>
<feature type="signal peptide" evidence="2">
    <location>
        <begin position="1"/>
        <end position="27"/>
    </location>
</feature>
<dbReference type="Proteomes" id="UP001525379">
    <property type="component" value="Unassembled WGS sequence"/>
</dbReference>
<feature type="compositionally biased region" description="Polar residues" evidence="1">
    <location>
        <begin position="400"/>
        <end position="416"/>
    </location>
</feature>
<feature type="region of interest" description="Disordered" evidence="1">
    <location>
        <begin position="227"/>
        <end position="250"/>
    </location>
</feature>
<proteinExistence type="predicted"/>
<feature type="chain" id="PRO_5047097215" description="Secreted protein" evidence="2">
    <location>
        <begin position="28"/>
        <end position="423"/>
    </location>
</feature>
<sequence length="423" mass="44631">MKLTRALIGLAGATVLTASLAANPTFAATSSDTYPETPALNPTLPIIHTSHGSDHLKANILNPRPVCNALEDHRTVVYKVTDHFLPVGTISTKNETKGTIPLTQETSRTQEIGLEVNGSRTEKLDVNVGGNASGKNGGGQAGIAYSLASMVGAQASYSLSWTAGQQVGPYDVPAGHTGEATYGFRAITMSGTQQFCTSNGTWSTPTAWTSFAPIKNEVRVRLYDNASGAFGGTPSDPAQTPTQPEVKEEVGTLPEQPAVTEPAGQQAHDLEPHFTVAAGKAEGYAGLVALRVKNVGTDRYYADFPAVSFKVEVKTEDGPEGVDRLITPGYFNGAYTQDLGFDPKTSTRTFIVTLANPIKAGEDQLVANFNFGDGNTSEGRLVNSISVSQIGRLDDDKSTANDQNISSLDATTTDGGKQNKGRF</sequence>
<evidence type="ECO:0000313" key="3">
    <source>
        <dbReference type="EMBL" id="MCT2042303.1"/>
    </source>
</evidence>
<feature type="region of interest" description="Disordered" evidence="1">
    <location>
        <begin position="394"/>
        <end position="423"/>
    </location>
</feature>